<feature type="chain" id="PRO_5030700611" evidence="1">
    <location>
        <begin position="17"/>
        <end position="36"/>
    </location>
</feature>
<keyword evidence="3" id="KW-1185">Reference proteome</keyword>
<dbReference type="VEuPathDB" id="FungiDB:JI435_423110"/>
<dbReference type="AlphaFoldDB" id="A0A7U2IAB2"/>
<name>A0A7U2IAB2_PHANO</name>
<evidence type="ECO:0000256" key="1">
    <source>
        <dbReference type="SAM" id="SignalP"/>
    </source>
</evidence>
<protein>
    <submittedName>
        <fullName evidence="2">Uncharacterized protein</fullName>
    </submittedName>
</protein>
<keyword evidence="1" id="KW-0732">Signal</keyword>
<proteinExistence type="predicted"/>
<organism evidence="2 3">
    <name type="scientific">Phaeosphaeria nodorum (strain SN15 / ATCC MYA-4574 / FGSC 10173)</name>
    <name type="common">Glume blotch fungus</name>
    <name type="synonym">Parastagonospora nodorum</name>
    <dbReference type="NCBI Taxonomy" id="321614"/>
    <lineage>
        <taxon>Eukaryota</taxon>
        <taxon>Fungi</taxon>
        <taxon>Dikarya</taxon>
        <taxon>Ascomycota</taxon>
        <taxon>Pezizomycotina</taxon>
        <taxon>Dothideomycetes</taxon>
        <taxon>Pleosporomycetidae</taxon>
        <taxon>Pleosporales</taxon>
        <taxon>Pleosporineae</taxon>
        <taxon>Phaeosphaeriaceae</taxon>
        <taxon>Parastagonospora</taxon>
    </lineage>
</organism>
<sequence length="36" mass="3712">MKLFAILLVSIPAAMANFSGSSQSCVRTACDTCTSS</sequence>
<dbReference type="EMBL" id="CP069042">
    <property type="protein sequence ID" value="QRD06156.1"/>
    <property type="molecule type" value="Genomic_DNA"/>
</dbReference>
<evidence type="ECO:0000313" key="3">
    <source>
        <dbReference type="Proteomes" id="UP000663193"/>
    </source>
</evidence>
<dbReference type="PROSITE" id="PS51257">
    <property type="entry name" value="PROKAR_LIPOPROTEIN"/>
    <property type="match status" value="1"/>
</dbReference>
<reference evidence="3" key="1">
    <citation type="journal article" date="2021" name="BMC Genomics">
        <title>Chromosome-level genome assembly and manually-curated proteome of model necrotroph Parastagonospora nodorum Sn15 reveals a genome-wide trove of candidate effector homologs, and redundancy of virulence-related functions within an accessory chromosome.</title>
        <authorList>
            <person name="Bertazzoni S."/>
            <person name="Jones D.A.B."/>
            <person name="Phan H.T."/>
            <person name="Tan K.-C."/>
            <person name="Hane J.K."/>
        </authorList>
    </citation>
    <scope>NUCLEOTIDE SEQUENCE [LARGE SCALE GENOMIC DNA]</scope>
    <source>
        <strain evidence="3">SN15 / ATCC MYA-4574 / FGSC 10173)</strain>
    </source>
</reference>
<dbReference type="Proteomes" id="UP000663193">
    <property type="component" value="Chromosome 20"/>
</dbReference>
<evidence type="ECO:0000313" key="2">
    <source>
        <dbReference type="EMBL" id="QRD06156.1"/>
    </source>
</evidence>
<feature type="signal peptide" evidence="1">
    <location>
        <begin position="1"/>
        <end position="16"/>
    </location>
</feature>
<gene>
    <name evidence="2" type="ORF">JI435_423110</name>
</gene>
<accession>A0A7U2IAB2</accession>